<dbReference type="AlphaFoldDB" id="A0A974BP71"/>
<dbReference type="InterPro" id="IPR058912">
    <property type="entry name" value="HTH_animal"/>
</dbReference>
<reference evidence="2" key="1">
    <citation type="submission" date="2016-05" db="EMBL/GenBank/DDBJ databases">
        <title>WGS assembly of Xenopus laevis.</title>
        <authorList>
            <person name="Session A."/>
            <person name="Uno Y."/>
            <person name="Kwon T."/>
            <person name="Chapman J."/>
            <person name="Toyoda A."/>
            <person name="Takahashi S."/>
            <person name="Fukui A."/>
            <person name="Hikosaka A."/>
            <person name="Putnam N."/>
            <person name="Stites J."/>
            <person name="Van Heeringen S."/>
            <person name="Quigley I."/>
            <person name="Heinz S."/>
            <person name="Hellsten U."/>
            <person name="Lyons J."/>
            <person name="Suzuki A."/>
            <person name="Kondo M."/>
            <person name="Ogino H."/>
            <person name="Ochi H."/>
            <person name="Bogdanovic O."/>
            <person name="Lister R."/>
            <person name="Georgiou G."/>
            <person name="Paranjpe S."/>
            <person name="Van Kruijsbergen I."/>
            <person name="Mozaffari S."/>
            <person name="Shu S."/>
            <person name="Schmutz J."/>
            <person name="Jenkins J."/>
            <person name="Grimwood J."/>
            <person name="Carlson J."/>
            <person name="Mitros T."/>
            <person name="Simakov O."/>
            <person name="Heald R."/>
            <person name="Miller K."/>
            <person name="Haudenschild C."/>
            <person name="Kuroki Y."/>
            <person name="Tanaka T."/>
            <person name="Michiue T."/>
            <person name="Watanabe M."/>
            <person name="Kinoshita T."/>
            <person name="Ohta Y."/>
            <person name="Mawaribuchi S."/>
            <person name="Suzuki Y."/>
            <person name="Haramoto Y."/>
            <person name="Yamamoto T."/>
            <person name="Takagi C."/>
            <person name="Kitzman J."/>
            <person name="Shendure J."/>
            <person name="Nakayama T."/>
            <person name="Izutsu Y."/>
            <person name="Robert J."/>
            <person name="Dichmann D."/>
            <person name="Flajnik M."/>
            <person name="Houston D."/>
            <person name="Marcotte E."/>
            <person name="Wallingford J."/>
            <person name="Ito Y."/>
            <person name="Asashima M."/>
            <person name="Ueno N."/>
            <person name="Matsuda Y."/>
            <person name="Jan Veenstra G."/>
            <person name="Fujiyama A."/>
            <person name="Harland R."/>
            <person name="Taira M."/>
            <person name="Rokhsar D.S."/>
        </authorList>
    </citation>
    <scope>NUCLEOTIDE SEQUENCE</scope>
    <source>
        <strain evidence="2">J</strain>
        <tissue evidence="2">Blood</tissue>
    </source>
</reference>
<proteinExistence type="predicted"/>
<evidence type="ECO:0000259" key="1">
    <source>
        <dbReference type="Pfam" id="PF26215"/>
    </source>
</evidence>
<dbReference type="PANTHER" id="PTHR21301">
    <property type="entry name" value="REVERSE TRANSCRIPTASE"/>
    <property type="match status" value="1"/>
</dbReference>
<gene>
    <name evidence="2" type="ORF">XELAEV_18002018mg</name>
</gene>
<sequence length="202" mass="23523">MPMSLVRVLIAAQYEKRYIVPKFGSRLVFFRRYIDDMIMIWRGNETDFVEMVEELNNVDSPVKFTYSINPFKINFLDVEIMINGSKLDYTLYRKPTDNNVLLDYSSCHPSPMKRSLPISQFCRVLRNNSDPSASMQQISDMWTRFKERGYPDRLLSQSLEIAKKCCSESTTPDRGQAGVVFSTKFNACTKNLGKLVRKQWNI</sequence>
<protein>
    <recommendedName>
        <fullName evidence="1">Helix-turn-helix domain-containing protein</fullName>
    </recommendedName>
</protein>
<feature type="domain" description="Helix-turn-helix" evidence="1">
    <location>
        <begin position="101"/>
        <end position="157"/>
    </location>
</feature>
<evidence type="ECO:0000313" key="2">
    <source>
        <dbReference type="EMBL" id="OCT55453.1"/>
    </source>
</evidence>
<dbReference type="Pfam" id="PF26215">
    <property type="entry name" value="HTH_animal"/>
    <property type="match status" value="1"/>
</dbReference>
<name>A0A974BP71_XENLA</name>
<dbReference type="EMBL" id="KV489449">
    <property type="protein sequence ID" value="OCT55453.1"/>
    <property type="molecule type" value="Genomic_DNA"/>
</dbReference>
<accession>A0A974BP71</accession>
<organism evidence="2">
    <name type="scientific">Xenopus laevis</name>
    <name type="common">African clawed frog</name>
    <dbReference type="NCBI Taxonomy" id="8355"/>
    <lineage>
        <taxon>Eukaryota</taxon>
        <taxon>Metazoa</taxon>
        <taxon>Chordata</taxon>
        <taxon>Craniata</taxon>
        <taxon>Vertebrata</taxon>
        <taxon>Euteleostomi</taxon>
        <taxon>Amphibia</taxon>
        <taxon>Batrachia</taxon>
        <taxon>Anura</taxon>
        <taxon>Pipoidea</taxon>
        <taxon>Pipidae</taxon>
        <taxon>Xenopodinae</taxon>
        <taxon>Xenopus</taxon>
        <taxon>Xenopus</taxon>
    </lineage>
</organism>
<dbReference type="PANTHER" id="PTHR21301:SF12">
    <property type="match status" value="1"/>
</dbReference>
<feature type="non-terminal residue" evidence="2">
    <location>
        <position position="202"/>
    </location>
</feature>
<dbReference type="Proteomes" id="UP000694892">
    <property type="component" value="Unassembled WGS sequence"/>
</dbReference>